<dbReference type="Gene3D" id="2.170.130.10">
    <property type="entry name" value="TonB-dependent receptor, plug domain"/>
    <property type="match status" value="1"/>
</dbReference>
<dbReference type="PROSITE" id="PS52016">
    <property type="entry name" value="TONB_DEPENDENT_REC_3"/>
    <property type="match status" value="1"/>
</dbReference>
<keyword evidence="2 7" id="KW-0813">Transport</keyword>
<feature type="domain" description="TonB-dependent receptor plug" evidence="9">
    <location>
        <begin position="204"/>
        <end position="328"/>
    </location>
</feature>
<keyword evidence="3 7" id="KW-1134">Transmembrane beta strand</keyword>
<dbReference type="InterPro" id="IPR036942">
    <property type="entry name" value="Beta-barrel_TonB_sf"/>
</dbReference>
<dbReference type="SUPFAM" id="SSF56935">
    <property type="entry name" value="Porins"/>
    <property type="match status" value="1"/>
</dbReference>
<evidence type="ECO:0000256" key="2">
    <source>
        <dbReference type="ARBA" id="ARBA00022448"/>
    </source>
</evidence>
<evidence type="ECO:0000256" key="3">
    <source>
        <dbReference type="ARBA" id="ARBA00022452"/>
    </source>
</evidence>
<dbReference type="NCBIfam" id="TIGR04056">
    <property type="entry name" value="OMP_RagA_SusC"/>
    <property type="match status" value="1"/>
</dbReference>
<keyword evidence="8" id="KW-0732">Signal</keyword>
<evidence type="ECO:0000256" key="5">
    <source>
        <dbReference type="ARBA" id="ARBA00023136"/>
    </source>
</evidence>
<accession>A0A7D4QDM7</accession>
<evidence type="ECO:0000256" key="1">
    <source>
        <dbReference type="ARBA" id="ARBA00004571"/>
    </source>
</evidence>
<keyword evidence="5 7" id="KW-0472">Membrane</keyword>
<dbReference type="Gene3D" id="2.60.40.1120">
    <property type="entry name" value="Carboxypeptidase-like, regulatory domain"/>
    <property type="match status" value="1"/>
</dbReference>
<dbReference type="NCBIfam" id="TIGR04057">
    <property type="entry name" value="SusC_RagA_signa"/>
    <property type="match status" value="1"/>
</dbReference>
<feature type="chain" id="PRO_5028852560" evidence="8">
    <location>
        <begin position="18"/>
        <end position="1093"/>
    </location>
</feature>
<keyword evidence="11" id="KW-1185">Reference proteome</keyword>
<comment type="subcellular location">
    <subcellularLocation>
        <location evidence="1 7">Cell outer membrane</location>
        <topology evidence="1 7">Multi-pass membrane protein</topology>
    </subcellularLocation>
</comment>
<evidence type="ECO:0000256" key="7">
    <source>
        <dbReference type="PROSITE-ProRule" id="PRU01360"/>
    </source>
</evidence>
<keyword evidence="4 7" id="KW-0812">Transmembrane</keyword>
<evidence type="ECO:0000313" key="11">
    <source>
        <dbReference type="Proteomes" id="UP000505355"/>
    </source>
</evidence>
<dbReference type="InterPro" id="IPR008969">
    <property type="entry name" value="CarboxyPept-like_regulatory"/>
</dbReference>
<dbReference type="RefSeq" id="WP_173413710.1">
    <property type="nucleotide sequence ID" value="NZ_CP054139.1"/>
</dbReference>
<name>A0A7D4QDM7_9SPHI</name>
<dbReference type="InterPro" id="IPR039426">
    <property type="entry name" value="TonB-dep_rcpt-like"/>
</dbReference>
<comment type="similarity">
    <text evidence="7">Belongs to the TonB-dependent receptor family.</text>
</comment>
<dbReference type="SUPFAM" id="SSF49464">
    <property type="entry name" value="Carboxypeptidase regulatory domain-like"/>
    <property type="match status" value="1"/>
</dbReference>
<evidence type="ECO:0000256" key="8">
    <source>
        <dbReference type="SAM" id="SignalP"/>
    </source>
</evidence>
<organism evidence="10 11">
    <name type="scientific">Mucilaginibacter mali</name>
    <dbReference type="NCBI Taxonomy" id="2740462"/>
    <lineage>
        <taxon>Bacteria</taxon>
        <taxon>Pseudomonadati</taxon>
        <taxon>Bacteroidota</taxon>
        <taxon>Sphingobacteriia</taxon>
        <taxon>Sphingobacteriales</taxon>
        <taxon>Sphingobacteriaceae</taxon>
        <taxon>Mucilaginibacter</taxon>
    </lineage>
</organism>
<keyword evidence="6 7" id="KW-0998">Cell outer membrane</keyword>
<evidence type="ECO:0000256" key="4">
    <source>
        <dbReference type="ARBA" id="ARBA00022692"/>
    </source>
</evidence>
<dbReference type="InterPro" id="IPR023996">
    <property type="entry name" value="TonB-dep_OMP_SusC/RagA"/>
</dbReference>
<proteinExistence type="inferred from homology"/>
<dbReference type="InterPro" id="IPR023997">
    <property type="entry name" value="TonB-dep_OMP_SusC/RagA_CS"/>
</dbReference>
<evidence type="ECO:0000256" key="6">
    <source>
        <dbReference type="ARBA" id="ARBA00023237"/>
    </source>
</evidence>
<reference evidence="10 11" key="1">
    <citation type="submission" date="2020-05" db="EMBL/GenBank/DDBJ databases">
        <title>Mucilaginibacter mali sp. nov.</title>
        <authorList>
            <person name="Kim H.S."/>
            <person name="Lee K.C."/>
            <person name="Suh M.K."/>
            <person name="Kim J.-S."/>
            <person name="Han K.-I."/>
            <person name="Eom M.K."/>
            <person name="Shin Y.K."/>
            <person name="Lee J.-S."/>
        </authorList>
    </citation>
    <scope>NUCLEOTIDE SEQUENCE [LARGE SCALE GENOMIC DNA]</scope>
    <source>
        <strain evidence="10 11">G2-14</strain>
    </source>
</reference>
<feature type="signal peptide" evidence="8">
    <location>
        <begin position="1"/>
        <end position="17"/>
    </location>
</feature>
<dbReference type="Proteomes" id="UP000505355">
    <property type="component" value="Chromosome"/>
</dbReference>
<dbReference type="GO" id="GO:0009279">
    <property type="term" value="C:cell outer membrane"/>
    <property type="evidence" value="ECO:0007669"/>
    <property type="project" value="UniProtKB-SubCell"/>
</dbReference>
<dbReference type="EMBL" id="CP054139">
    <property type="protein sequence ID" value="QKJ29012.1"/>
    <property type="molecule type" value="Genomic_DNA"/>
</dbReference>
<evidence type="ECO:0000313" key="10">
    <source>
        <dbReference type="EMBL" id="QKJ29012.1"/>
    </source>
</evidence>
<dbReference type="AlphaFoldDB" id="A0A7D4QDM7"/>
<evidence type="ECO:0000259" key="9">
    <source>
        <dbReference type="Pfam" id="PF07715"/>
    </source>
</evidence>
<dbReference type="KEGG" id="mmab:HQ865_04330"/>
<dbReference type="Gene3D" id="2.40.170.20">
    <property type="entry name" value="TonB-dependent receptor, beta-barrel domain"/>
    <property type="match status" value="1"/>
</dbReference>
<sequence>MKLIALFIFTALMQVQATGLAQQITLNKNSVNLKDIFLEINKQTGYNVLWSSKEVGEKVEDVHFKNTPLAKALDYMLKDMPFTYTIQDKTVLIKEKEQVVTTVEQPAVMLRKITGKVVDESGKPLPGASITVKGTTRGTVSKPDGSFTLDVNAGEVLTISFVGYIPADVTIAEQTSLNIVLKESVNTINQAVVVTALGIKKQAKSLAYNVQEVNGDELTKVKDANFVNSLAGKVAGVTINASSTGVGGSDRVVMRGTKSISGNNNALYVVDGIPMPSLSSTQPTDIFTGMGQTGDGISSINPEDIEAVSVLSGPSAAALYGSDAANGVIMITTKRGSKDATRLTVGNSSEFSSPFVMPKFQNTYGSDPGNYYSWGSKLTTPSTYQPKDFFQTGLNITNNFSLSTGNEKNQTYLSFASVNAHGIIPNNNFDRYNFNIRNTTKFLNDKLEMDLGAIYVNTREQNMLAEGQYFNPLIPIYLFPRGEDITKYQTYERYDPTRNFKTQYWPYGDLGYQMQNPYWIINRDMFVNSKERYQLSGSFKYTINDWMNVVARARTDRNTSDNNRDYYASTSGLFAGPAGAYYNYNYVTNQVYTDALLNINKYIQDFNITANLGASLQDVVYKNSNFGGNLQSVPNLFNYNNLNLTQAQTSQNGYHDQAQSVFASTQVGWRSEIYLNASARTDWVSALANANNSRSIFYPSVGLSAVVSDLLKMNSKTLSFLKARLSYSEVGNAPQRFISNGTYPVINGYSQTSTFLSADIQPERTKSLEAGLNMMLWKGKVKLDVTAYKSSTYNQLFNPTLSTSSGFTNLYVNAGQIDNKGLEISAAVNQNIGPVKWTSNVVFSLNRNKIVKLLPAYTDPQTGERVSQDSLDLGGAASYKMILRPGGAMGDVYVNTLKTDEHGYIAVNLASQAVTANPTKFVKAGNANPDYNIGFRNSFTYKNFDIGFLVSARIGGVGVSVTQAAMDAFGVSQVSADARDNNGALVNGYRIPAQQYYQTIGGGTAGIGSMYVYSATNVRLGEATIGWNVPITKYVKFVKNLNISAVGRNLFMFYNKAPFDPESTANTGTYFQGIDYFMQPSLRTIGFSVKVSL</sequence>
<dbReference type="InterPro" id="IPR037066">
    <property type="entry name" value="Plug_dom_sf"/>
</dbReference>
<dbReference type="Pfam" id="PF07715">
    <property type="entry name" value="Plug"/>
    <property type="match status" value="1"/>
</dbReference>
<protein>
    <submittedName>
        <fullName evidence="10">SusC/RagA family TonB-linked outer membrane protein</fullName>
    </submittedName>
</protein>
<dbReference type="Pfam" id="PF13715">
    <property type="entry name" value="CarbopepD_reg_2"/>
    <property type="match status" value="1"/>
</dbReference>
<gene>
    <name evidence="10" type="ORF">HQ865_04330</name>
</gene>
<dbReference type="InterPro" id="IPR012910">
    <property type="entry name" value="Plug_dom"/>
</dbReference>